<dbReference type="Proteomes" id="UP000244334">
    <property type="component" value="Unassembled WGS sequence"/>
</dbReference>
<reference evidence="1" key="1">
    <citation type="submission" date="2018-04" db="EMBL/GenBank/DDBJ databases">
        <title>Genomes of the Obligate Erwinia dacicola and Facultative Enterobacter sp. OLF Endosymbionts of the Olive Fruit fly, Bactrocera oleae.</title>
        <authorList>
            <person name="Estes A.M."/>
            <person name="Hearn D.J."/>
            <person name="Agarwal S."/>
            <person name="Pierson E.A."/>
            <person name="Dunning-Hotopp J.C."/>
        </authorList>
    </citation>
    <scope>NUCLEOTIDE SEQUENCE [LARGE SCALE GENOMIC DNA]</scope>
    <source>
        <strain evidence="1">Oroville</strain>
    </source>
</reference>
<evidence type="ECO:0000313" key="2">
    <source>
        <dbReference type="Proteomes" id="UP000244334"/>
    </source>
</evidence>
<comment type="caution">
    <text evidence="1">The sequence shown here is derived from an EMBL/GenBank/DDBJ whole genome shotgun (WGS) entry which is preliminary data.</text>
</comment>
<dbReference type="EMBL" id="LJAM02000229">
    <property type="protein sequence ID" value="RAP70945.1"/>
    <property type="molecule type" value="Genomic_DNA"/>
</dbReference>
<name>A0A328TPU5_9GAMM</name>
<gene>
    <name evidence="1" type="ORF">ACZ87_02250</name>
</gene>
<evidence type="ECO:0000313" key="1">
    <source>
        <dbReference type="EMBL" id="RAP70945.1"/>
    </source>
</evidence>
<sequence length="43" mass="4641">MVADLFINDQHLLSLSPGSRAINTMSSGISHGYRGAVALIRRD</sequence>
<dbReference type="AlphaFoldDB" id="A0A328TPU5"/>
<organism evidence="1 2">
    <name type="scientific">Candidatus Erwinia dacicola</name>
    <dbReference type="NCBI Taxonomy" id="252393"/>
    <lineage>
        <taxon>Bacteria</taxon>
        <taxon>Pseudomonadati</taxon>
        <taxon>Pseudomonadota</taxon>
        <taxon>Gammaproteobacteria</taxon>
        <taxon>Enterobacterales</taxon>
        <taxon>Erwiniaceae</taxon>
        <taxon>Erwinia</taxon>
    </lineage>
</organism>
<accession>A0A328TPU5</accession>
<keyword evidence="2" id="KW-1185">Reference proteome</keyword>
<protein>
    <submittedName>
        <fullName evidence="1">Homoserine/homoserine lactone efflux protein</fullName>
    </submittedName>
</protein>
<proteinExistence type="predicted"/>